<sequence length="212" mass="21805">MTPGHVVLLGDSIFDNASYVPGGPDVVRQVRGTLPPGWKANLLAVDGAVVDGVARQLGRLPDDASLLVVSVGGNDALGESHLLRQGARTVGEAVGLLAAAQRDFTRRYDAMAELVAARGLPVALCTIYDGNFPPPEGTVIRAALALFNDVITRAAFARGLPLIDLRLICDRAEDYANPIEPSVAGGAKIAGAIAAFATGTAAGSMVIAQPRG</sequence>
<dbReference type="AlphaFoldDB" id="A0A6J4SJL6"/>
<dbReference type="EMBL" id="CADCVZ010000015">
    <property type="protein sequence ID" value="CAA9500275.1"/>
    <property type="molecule type" value="Genomic_DNA"/>
</dbReference>
<gene>
    <name evidence="2" type="ORF">AVDCRST_MAG09-955</name>
</gene>
<dbReference type="InterPro" id="IPR013830">
    <property type="entry name" value="SGNH_hydro"/>
</dbReference>
<accession>A0A6J4SJL6</accession>
<dbReference type="SUPFAM" id="SSF52266">
    <property type="entry name" value="SGNH hydrolase"/>
    <property type="match status" value="1"/>
</dbReference>
<proteinExistence type="predicted"/>
<organism evidence="2">
    <name type="scientific">uncultured Sphingomonas sp</name>
    <dbReference type="NCBI Taxonomy" id="158754"/>
    <lineage>
        <taxon>Bacteria</taxon>
        <taxon>Pseudomonadati</taxon>
        <taxon>Pseudomonadota</taxon>
        <taxon>Alphaproteobacteria</taxon>
        <taxon>Sphingomonadales</taxon>
        <taxon>Sphingomonadaceae</taxon>
        <taxon>Sphingomonas</taxon>
        <taxon>environmental samples</taxon>
    </lineage>
</organism>
<protein>
    <recommendedName>
        <fullName evidence="1">SGNH hydrolase-type esterase domain-containing protein</fullName>
    </recommendedName>
</protein>
<dbReference type="Pfam" id="PF13472">
    <property type="entry name" value="Lipase_GDSL_2"/>
    <property type="match status" value="1"/>
</dbReference>
<feature type="domain" description="SGNH hydrolase-type esterase" evidence="1">
    <location>
        <begin position="8"/>
        <end position="174"/>
    </location>
</feature>
<dbReference type="Gene3D" id="3.40.50.1110">
    <property type="entry name" value="SGNH hydrolase"/>
    <property type="match status" value="1"/>
</dbReference>
<reference evidence="2" key="1">
    <citation type="submission" date="2020-02" db="EMBL/GenBank/DDBJ databases">
        <authorList>
            <person name="Meier V. D."/>
        </authorList>
    </citation>
    <scope>NUCLEOTIDE SEQUENCE</scope>
    <source>
        <strain evidence="2">AVDCRST_MAG09</strain>
    </source>
</reference>
<dbReference type="GO" id="GO:0016788">
    <property type="term" value="F:hydrolase activity, acting on ester bonds"/>
    <property type="evidence" value="ECO:0007669"/>
    <property type="project" value="UniProtKB-ARBA"/>
</dbReference>
<name>A0A6J4SJL6_9SPHN</name>
<evidence type="ECO:0000313" key="2">
    <source>
        <dbReference type="EMBL" id="CAA9500275.1"/>
    </source>
</evidence>
<dbReference type="InterPro" id="IPR036514">
    <property type="entry name" value="SGNH_hydro_sf"/>
</dbReference>
<evidence type="ECO:0000259" key="1">
    <source>
        <dbReference type="Pfam" id="PF13472"/>
    </source>
</evidence>
<dbReference type="RefSeq" id="WP_294172308.1">
    <property type="nucleotide sequence ID" value="NZ_CADCVZ010000015.1"/>
</dbReference>